<dbReference type="SUPFAM" id="SSF46785">
    <property type="entry name" value="Winged helix' DNA-binding domain"/>
    <property type="match status" value="1"/>
</dbReference>
<dbReference type="InterPro" id="IPR055859">
    <property type="entry name" value="DUF7436"/>
</dbReference>
<dbReference type="InterPro" id="IPR036388">
    <property type="entry name" value="WH-like_DNA-bd_sf"/>
</dbReference>
<dbReference type="InterPro" id="IPR002831">
    <property type="entry name" value="Tscrpt_reg_TrmB_N"/>
</dbReference>
<protein>
    <submittedName>
        <fullName evidence="4">TrmB family transcriptional regulator</fullName>
    </submittedName>
</protein>
<dbReference type="Gene3D" id="1.10.10.10">
    <property type="entry name" value="Winged helix-like DNA-binding domain superfamily/Winged helix DNA-binding domain"/>
    <property type="match status" value="1"/>
</dbReference>
<dbReference type="InterPro" id="IPR051797">
    <property type="entry name" value="TrmB-like"/>
</dbReference>
<dbReference type="SUPFAM" id="SSF56024">
    <property type="entry name" value="Phospholipase D/nuclease"/>
    <property type="match status" value="1"/>
</dbReference>
<keyword evidence="5" id="KW-1185">Reference proteome</keyword>
<name>A0ABD5P996_9EURY</name>
<proteinExistence type="predicted"/>
<dbReference type="Pfam" id="PF24217">
    <property type="entry name" value="DUF7436"/>
    <property type="match status" value="1"/>
</dbReference>
<evidence type="ECO:0000259" key="2">
    <source>
        <dbReference type="Pfam" id="PF01978"/>
    </source>
</evidence>
<dbReference type="InterPro" id="IPR036390">
    <property type="entry name" value="WH_DNA-bd_sf"/>
</dbReference>
<feature type="coiled-coil region" evidence="1">
    <location>
        <begin position="75"/>
        <end position="106"/>
    </location>
</feature>
<feature type="domain" description="Transcription regulator TrmB N-terminal" evidence="2">
    <location>
        <begin position="4"/>
        <end position="71"/>
    </location>
</feature>
<dbReference type="PANTHER" id="PTHR34293">
    <property type="entry name" value="HTH-TYPE TRANSCRIPTIONAL REGULATOR TRMBL2"/>
    <property type="match status" value="1"/>
</dbReference>
<feature type="domain" description="DUF7436" evidence="3">
    <location>
        <begin position="109"/>
        <end position="265"/>
    </location>
</feature>
<dbReference type="PANTHER" id="PTHR34293:SF1">
    <property type="entry name" value="HTH-TYPE TRANSCRIPTIONAL REGULATOR TRMBL2"/>
    <property type="match status" value="1"/>
</dbReference>
<accession>A0ABD5P996</accession>
<keyword evidence="1" id="KW-0175">Coiled coil</keyword>
<comment type="caution">
    <text evidence="4">The sequence shown here is derived from an EMBL/GenBank/DDBJ whole genome shotgun (WGS) entry which is preliminary data.</text>
</comment>
<organism evidence="4 5">
    <name type="scientific">Halobium salinum</name>
    <dbReference type="NCBI Taxonomy" id="1364940"/>
    <lineage>
        <taxon>Archaea</taxon>
        <taxon>Methanobacteriati</taxon>
        <taxon>Methanobacteriota</taxon>
        <taxon>Stenosarchaea group</taxon>
        <taxon>Halobacteria</taxon>
        <taxon>Halobacteriales</taxon>
        <taxon>Haloferacaceae</taxon>
        <taxon>Halobium</taxon>
    </lineage>
</organism>
<dbReference type="EMBL" id="JBHSDS010000003">
    <property type="protein sequence ID" value="MFC4357222.1"/>
    <property type="molecule type" value="Genomic_DNA"/>
</dbReference>
<dbReference type="RefSeq" id="WP_267622476.1">
    <property type="nucleotide sequence ID" value="NZ_JAODIW010000006.1"/>
</dbReference>
<reference evidence="4 5" key="1">
    <citation type="journal article" date="2019" name="Int. J. Syst. Evol. Microbiol.">
        <title>The Global Catalogue of Microorganisms (GCM) 10K type strain sequencing project: providing services to taxonomists for standard genome sequencing and annotation.</title>
        <authorList>
            <consortium name="The Broad Institute Genomics Platform"/>
            <consortium name="The Broad Institute Genome Sequencing Center for Infectious Disease"/>
            <person name="Wu L."/>
            <person name="Ma J."/>
        </authorList>
    </citation>
    <scope>NUCLEOTIDE SEQUENCE [LARGE SCALE GENOMIC DNA]</scope>
    <source>
        <strain evidence="4 5">CGMCC 1.12553</strain>
    </source>
</reference>
<evidence type="ECO:0000313" key="4">
    <source>
        <dbReference type="EMBL" id="MFC4357222.1"/>
    </source>
</evidence>
<sequence length="279" mass="31045">MADLRDLGLSEYEERAYRSLLRTGPTTAKELSRASDVPMGRIYDVLNSLEQYNLVRSQAASRPKKYVAVEPDAALDRLLADKKRELDEKAEQYEEIVEELSDELEAAEPIEGQFWTAAVGLEESLDLLLERLAAADQYIVMVAGHSSIQFDLGEVGDRIAEQLESALDRGVEVSLLMTPEHVESLPPSVGERYVERLAPHPSFEVRTCSSVPGTFNLIDDVEVCIEVPNPLDPDEAFAMIDLKDPEFATEVAGAFEPRWLDAEPLDLDPASFDPTSFED</sequence>
<dbReference type="Pfam" id="PF01978">
    <property type="entry name" value="TrmB"/>
    <property type="match status" value="1"/>
</dbReference>
<dbReference type="Proteomes" id="UP001595921">
    <property type="component" value="Unassembled WGS sequence"/>
</dbReference>
<dbReference type="AlphaFoldDB" id="A0ABD5P996"/>
<evidence type="ECO:0000256" key="1">
    <source>
        <dbReference type="SAM" id="Coils"/>
    </source>
</evidence>
<evidence type="ECO:0000313" key="5">
    <source>
        <dbReference type="Proteomes" id="UP001595921"/>
    </source>
</evidence>
<gene>
    <name evidence="4" type="ORF">ACFO0N_04570</name>
</gene>
<evidence type="ECO:0000259" key="3">
    <source>
        <dbReference type="Pfam" id="PF24217"/>
    </source>
</evidence>